<organism evidence="1 2">
    <name type="scientific">Salmonirosea aquatica</name>
    <dbReference type="NCBI Taxonomy" id="2654236"/>
    <lineage>
        <taxon>Bacteria</taxon>
        <taxon>Pseudomonadati</taxon>
        <taxon>Bacteroidota</taxon>
        <taxon>Cytophagia</taxon>
        <taxon>Cytophagales</taxon>
        <taxon>Spirosomataceae</taxon>
        <taxon>Salmonirosea</taxon>
    </lineage>
</organism>
<proteinExistence type="predicted"/>
<dbReference type="AlphaFoldDB" id="A0A7C9BKA8"/>
<evidence type="ECO:0000313" key="2">
    <source>
        <dbReference type="Proteomes" id="UP000479293"/>
    </source>
</evidence>
<dbReference type="Proteomes" id="UP000479293">
    <property type="component" value="Unassembled WGS sequence"/>
</dbReference>
<dbReference type="RefSeq" id="WP_152763685.1">
    <property type="nucleotide sequence ID" value="NZ_WHLY01000002.1"/>
</dbReference>
<sequence length="82" mass="10047">MNHYRQFRCEDFIWDADFRAWVLSPTQENYQLWSNWLDENPDRIEVVRQAREIVLALQCDETSLQDWEISARTKEIKDQISR</sequence>
<gene>
    <name evidence="1" type="ORF">GBK04_22730</name>
</gene>
<dbReference type="EMBL" id="WHLY01000002">
    <property type="protein sequence ID" value="MPR36083.1"/>
    <property type="molecule type" value="Genomic_DNA"/>
</dbReference>
<evidence type="ECO:0000313" key="1">
    <source>
        <dbReference type="EMBL" id="MPR36083.1"/>
    </source>
</evidence>
<keyword evidence="2" id="KW-1185">Reference proteome</keyword>
<name>A0A7C9BKA8_9BACT</name>
<protein>
    <submittedName>
        <fullName evidence="1">Uncharacterized protein</fullName>
    </submittedName>
</protein>
<comment type="caution">
    <text evidence="1">The sequence shown here is derived from an EMBL/GenBank/DDBJ whole genome shotgun (WGS) entry which is preliminary data.</text>
</comment>
<reference evidence="1 2" key="1">
    <citation type="submission" date="2019-10" db="EMBL/GenBank/DDBJ databases">
        <title>Draft Genome Sequence of Cytophagaceae sp. SJW1-29.</title>
        <authorList>
            <person name="Choi A."/>
        </authorList>
    </citation>
    <scope>NUCLEOTIDE SEQUENCE [LARGE SCALE GENOMIC DNA]</scope>
    <source>
        <strain evidence="1 2">SJW1-29</strain>
    </source>
</reference>
<accession>A0A7C9BKA8</accession>